<dbReference type="InterPro" id="IPR012677">
    <property type="entry name" value="Nucleotide-bd_a/b_plait_sf"/>
</dbReference>
<reference evidence="2 3" key="1">
    <citation type="submission" date="2012-10" db="EMBL/GenBank/DDBJ databases">
        <authorList>
            <person name="Zafar N."/>
            <person name="Inman J."/>
            <person name="Hall N."/>
            <person name="Lorenzi H."/>
            <person name="Caler E."/>
        </authorList>
    </citation>
    <scope>NUCLEOTIDE SEQUENCE [LARGE SCALE GENOMIC DNA]</scope>
    <source>
        <strain evidence="2 3">IP1</strain>
    </source>
</reference>
<keyword evidence="3" id="KW-1185">Reference proteome</keyword>
<dbReference type="InterPro" id="IPR035979">
    <property type="entry name" value="RBD_domain_sf"/>
</dbReference>
<dbReference type="VEuPathDB" id="AmoebaDB:EIN_288280"/>
<gene>
    <name evidence="2" type="ORF">EIN_288280</name>
</gene>
<dbReference type="AlphaFoldDB" id="A0A0A1U4Z5"/>
<accession>A0A0A1U4Z5</accession>
<dbReference type="SUPFAM" id="SSF54928">
    <property type="entry name" value="RNA-binding domain, RBD"/>
    <property type="match status" value="1"/>
</dbReference>
<dbReference type="OrthoDB" id="78437at2759"/>
<evidence type="ECO:0000259" key="1">
    <source>
        <dbReference type="Pfam" id="PF00076"/>
    </source>
</evidence>
<dbReference type="GO" id="GO:0003723">
    <property type="term" value="F:RNA binding"/>
    <property type="evidence" value="ECO:0007669"/>
    <property type="project" value="InterPro"/>
</dbReference>
<evidence type="ECO:0000313" key="2">
    <source>
        <dbReference type="EMBL" id="ELP89352.1"/>
    </source>
</evidence>
<sequence>MYTPYDFSTNHTLVLSYSSNGVVISDIEDTFLHYKPFIKEISLRNNTMAYIEFIDHKTPLQIHIDRTSYKLKCDSVKIFWRLSKEEIISEEFNYEFYGMSSAITDKSIQEYLGKYAQIKSLNYTSGKRGVFSIIKFSSSEDVENIFENYFKIKDDIGTKKFGIKKHKHDMKSEFNVLVNNIHPDLVVNSEFFQFFRSFGKIVNFYLTEINETYNAKSLYVEYTNKKNVKTLIKNVNGKDVFGCDMPLSACSLTSKNDYYEQKKKTSHDESKRIIKTEDTDNLFIQ</sequence>
<dbReference type="RefSeq" id="XP_004256123.1">
    <property type="nucleotide sequence ID" value="XM_004256075.1"/>
</dbReference>
<dbReference type="Gene3D" id="3.30.70.330">
    <property type="match status" value="1"/>
</dbReference>
<dbReference type="Proteomes" id="UP000014680">
    <property type="component" value="Unassembled WGS sequence"/>
</dbReference>
<feature type="domain" description="RRM" evidence="1">
    <location>
        <begin position="176"/>
        <end position="244"/>
    </location>
</feature>
<name>A0A0A1U4Z5_ENTIV</name>
<dbReference type="EMBL" id="KB206647">
    <property type="protein sequence ID" value="ELP89352.1"/>
    <property type="molecule type" value="Genomic_DNA"/>
</dbReference>
<dbReference type="KEGG" id="eiv:EIN_288280"/>
<dbReference type="CDD" id="cd00590">
    <property type="entry name" value="RRM_SF"/>
    <property type="match status" value="1"/>
</dbReference>
<proteinExistence type="predicted"/>
<dbReference type="InterPro" id="IPR000504">
    <property type="entry name" value="RRM_dom"/>
</dbReference>
<dbReference type="GeneID" id="14888335"/>
<dbReference type="Pfam" id="PF00076">
    <property type="entry name" value="RRM_1"/>
    <property type="match status" value="1"/>
</dbReference>
<organism evidence="2 3">
    <name type="scientific">Entamoeba invadens IP1</name>
    <dbReference type="NCBI Taxonomy" id="370355"/>
    <lineage>
        <taxon>Eukaryota</taxon>
        <taxon>Amoebozoa</taxon>
        <taxon>Evosea</taxon>
        <taxon>Archamoebae</taxon>
        <taxon>Mastigamoebida</taxon>
        <taxon>Entamoebidae</taxon>
        <taxon>Entamoeba</taxon>
    </lineage>
</organism>
<protein>
    <recommendedName>
        <fullName evidence="1">RRM domain-containing protein</fullName>
    </recommendedName>
</protein>
<evidence type="ECO:0000313" key="3">
    <source>
        <dbReference type="Proteomes" id="UP000014680"/>
    </source>
</evidence>